<accession>A0A7G9GFI5</accession>
<evidence type="ECO:0000256" key="4">
    <source>
        <dbReference type="ARBA" id="ARBA00022840"/>
    </source>
</evidence>
<sequence>MLFQRVYGIDLGTSNVKIYDQKKDTITKEKNMIAVRDKDTVFAVGNEAYEMFEKSPENIDVVTPMSNGRISDVMLVEAILHTLLARCHTFMGYHPTLYFSVPMDMTEIEKRAYYSIAHRGKLKKCRVFLVEKPIADALALGIPIHRTRGSMIANIGAQSTELSVIADERVIISKIFPIGGKQFNAAIAAGVRRKNSFQISRKTAKRLKISLTDLAAEKQEGRKVMGIDTVTGLPRDGIVTSYTVTATVREQVIRIADEIRKFLERTPPQVRANIMSEGIYLTGGSTQLPGLDRFLSGYLGCPVQLSQYFDLCTICGLKELINHPALHRWAFTPKKRHY</sequence>
<dbReference type="EMBL" id="CP060635">
    <property type="protein sequence ID" value="QNM09567.1"/>
    <property type="molecule type" value="Genomic_DNA"/>
</dbReference>
<dbReference type="KEGG" id="whj:H9Q79_04565"/>
<dbReference type="SUPFAM" id="SSF53067">
    <property type="entry name" value="Actin-like ATPase domain"/>
    <property type="match status" value="2"/>
</dbReference>
<evidence type="ECO:0000256" key="5">
    <source>
        <dbReference type="ARBA" id="ARBA00022960"/>
    </source>
</evidence>
<evidence type="ECO:0000256" key="3">
    <source>
        <dbReference type="ARBA" id="ARBA00022741"/>
    </source>
</evidence>
<keyword evidence="8" id="KW-1185">Reference proteome</keyword>
<dbReference type="PANTHER" id="PTHR42749:SF1">
    <property type="entry name" value="CELL SHAPE-DETERMINING PROTEIN MREB"/>
    <property type="match status" value="1"/>
</dbReference>
<dbReference type="GO" id="GO:0005524">
    <property type="term" value="F:ATP binding"/>
    <property type="evidence" value="ECO:0007669"/>
    <property type="project" value="UniProtKB-KW"/>
</dbReference>
<dbReference type="GO" id="GO:0008360">
    <property type="term" value="P:regulation of cell shape"/>
    <property type="evidence" value="ECO:0007669"/>
    <property type="project" value="UniProtKB-KW"/>
</dbReference>
<gene>
    <name evidence="7" type="ORF">H9Q79_04565</name>
</gene>
<evidence type="ECO:0000256" key="2">
    <source>
        <dbReference type="ARBA" id="ARBA00022490"/>
    </source>
</evidence>
<keyword evidence="3" id="KW-0547">Nucleotide-binding</keyword>
<dbReference type="Gene3D" id="3.30.420.40">
    <property type="match status" value="2"/>
</dbReference>
<dbReference type="Proteomes" id="UP000515860">
    <property type="component" value="Chromosome"/>
</dbReference>
<reference evidence="7 8" key="1">
    <citation type="submission" date="2020-08" db="EMBL/GenBank/DDBJ databases">
        <authorList>
            <person name="Liu C."/>
            <person name="Sun Q."/>
        </authorList>
    </citation>
    <scope>NUCLEOTIDE SEQUENCE [LARGE SCALE GENOMIC DNA]</scope>
    <source>
        <strain evidence="7 8">NSJ-29</strain>
    </source>
</reference>
<evidence type="ECO:0000256" key="6">
    <source>
        <dbReference type="ARBA" id="ARBA00023458"/>
    </source>
</evidence>
<dbReference type="GO" id="GO:0005737">
    <property type="term" value="C:cytoplasm"/>
    <property type="evidence" value="ECO:0007669"/>
    <property type="project" value="UniProtKB-SubCell"/>
</dbReference>
<dbReference type="AlphaFoldDB" id="A0A7G9GFI5"/>
<proteinExistence type="inferred from homology"/>
<organism evidence="7 8">
    <name type="scientific">Wansuia hejianensis</name>
    <dbReference type="NCBI Taxonomy" id="2763667"/>
    <lineage>
        <taxon>Bacteria</taxon>
        <taxon>Bacillati</taxon>
        <taxon>Bacillota</taxon>
        <taxon>Clostridia</taxon>
        <taxon>Lachnospirales</taxon>
        <taxon>Lachnospiraceae</taxon>
        <taxon>Wansuia</taxon>
    </lineage>
</organism>
<keyword evidence="2" id="KW-0963">Cytoplasm</keyword>
<evidence type="ECO:0000256" key="1">
    <source>
        <dbReference type="ARBA" id="ARBA00004496"/>
    </source>
</evidence>
<dbReference type="PANTHER" id="PTHR42749">
    <property type="entry name" value="CELL SHAPE-DETERMINING PROTEIN MREB"/>
    <property type="match status" value="1"/>
</dbReference>
<keyword evidence="4" id="KW-0067">ATP-binding</keyword>
<protein>
    <submittedName>
        <fullName evidence="7">Rod shape-determining protein</fullName>
    </submittedName>
</protein>
<comment type="subcellular location">
    <subcellularLocation>
        <location evidence="1">Cytoplasm</location>
    </subcellularLocation>
</comment>
<dbReference type="PRINTS" id="PR01652">
    <property type="entry name" value="SHAPEPROTEIN"/>
</dbReference>
<comment type="similarity">
    <text evidence="6">Belongs to the FtsA/MreB family.</text>
</comment>
<keyword evidence="5" id="KW-0133">Cell shape</keyword>
<name>A0A7G9GFI5_9FIRM</name>
<dbReference type="GO" id="GO:0000902">
    <property type="term" value="P:cell morphogenesis"/>
    <property type="evidence" value="ECO:0007669"/>
    <property type="project" value="InterPro"/>
</dbReference>
<dbReference type="RefSeq" id="WP_118644556.1">
    <property type="nucleotide sequence ID" value="NZ_CP060635.1"/>
</dbReference>
<evidence type="ECO:0000313" key="8">
    <source>
        <dbReference type="Proteomes" id="UP000515860"/>
    </source>
</evidence>
<dbReference type="InterPro" id="IPR043129">
    <property type="entry name" value="ATPase_NBD"/>
</dbReference>
<dbReference type="Pfam" id="PF06723">
    <property type="entry name" value="MreB_Mbl"/>
    <property type="match status" value="1"/>
</dbReference>
<dbReference type="InterPro" id="IPR056546">
    <property type="entry name" value="MreB_MamK-like"/>
</dbReference>
<dbReference type="InterPro" id="IPR004753">
    <property type="entry name" value="MreB"/>
</dbReference>
<evidence type="ECO:0000313" key="7">
    <source>
        <dbReference type="EMBL" id="QNM09567.1"/>
    </source>
</evidence>